<comment type="catalytic activity">
    <reaction evidence="1">
        <text>ATP + protein L-histidine = ADP + protein N-phospho-L-histidine.</text>
        <dbReference type="EC" id="2.7.13.3"/>
    </reaction>
</comment>
<keyword evidence="4" id="KW-0808">Transferase</keyword>
<keyword evidence="3" id="KW-0597">Phosphoprotein</keyword>
<evidence type="ECO:0000256" key="8">
    <source>
        <dbReference type="ARBA" id="ARBA00023012"/>
    </source>
</evidence>
<comment type="caution">
    <text evidence="13">The sequence shown here is derived from an EMBL/GenBank/DDBJ whole genome shotgun (WGS) entry which is preliminary data.</text>
</comment>
<keyword evidence="5" id="KW-0547">Nucleotide-binding</keyword>
<evidence type="ECO:0000256" key="6">
    <source>
        <dbReference type="ARBA" id="ARBA00022777"/>
    </source>
</evidence>
<feature type="transmembrane region" description="Helical" evidence="10">
    <location>
        <begin position="128"/>
        <end position="148"/>
    </location>
</feature>
<feature type="transmembrane region" description="Helical" evidence="10">
    <location>
        <begin position="82"/>
        <end position="108"/>
    </location>
</feature>
<dbReference type="InterPro" id="IPR050482">
    <property type="entry name" value="Sensor_HK_TwoCompSys"/>
</dbReference>
<dbReference type="Proteomes" id="UP001240984">
    <property type="component" value="Unassembled WGS sequence"/>
</dbReference>
<dbReference type="Gene3D" id="1.20.5.1930">
    <property type="match status" value="1"/>
</dbReference>
<evidence type="ECO:0000256" key="5">
    <source>
        <dbReference type="ARBA" id="ARBA00022741"/>
    </source>
</evidence>
<keyword evidence="10" id="KW-1133">Transmembrane helix</keyword>
<dbReference type="PANTHER" id="PTHR24421">
    <property type="entry name" value="NITRATE/NITRITE SENSOR PROTEIN NARX-RELATED"/>
    <property type="match status" value="1"/>
</dbReference>
<evidence type="ECO:0000256" key="9">
    <source>
        <dbReference type="SAM" id="Coils"/>
    </source>
</evidence>
<evidence type="ECO:0000313" key="14">
    <source>
        <dbReference type="Proteomes" id="UP001240984"/>
    </source>
</evidence>
<name>A0ABT9MJN2_9ACTN</name>
<dbReference type="InterPro" id="IPR011712">
    <property type="entry name" value="Sig_transdc_His_kin_sub3_dim/P"/>
</dbReference>
<evidence type="ECO:0000256" key="10">
    <source>
        <dbReference type="SAM" id="Phobius"/>
    </source>
</evidence>
<dbReference type="SUPFAM" id="SSF55874">
    <property type="entry name" value="ATPase domain of HSP90 chaperone/DNA topoisomerase II/histidine kinase"/>
    <property type="match status" value="1"/>
</dbReference>
<proteinExistence type="predicted"/>
<evidence type="ECO:0000256" key="3">
    <source>
        <dbReference type="ARBA" id="ARBA00022553"/>
    </source>
</evidence>
<keyword evidence="10" id="KW-0472">Membrane</keyword>
<dbReference type="Gene3D" id="3.30.565.10">
    <property type="entry name" value="Histidine kinase-like ATPase, C-terminal domain"/>
    <property type="match status" value="1"/>
</dbReference>
<accession>A0ABT9MJN2</accession>
<evidence type="ECO:0000256" key="4">
    <source>
        <dbReference type="ARBA" id="ARBA00022679"/>
    </source>
</evidence>
<feature type="transmembrane region" description="Helical" evidence="10">
    <location>
        <begin position="51"/>
        <end position="70"/>
    </location>
</feature>
<dbReference type="EMBL" id="JAUSRA010000001">
    <property type="protein sequence ID" value="MDP9791634.1"/>
    <property type="molecule type" value="Genomic_DNA"/>
</dbReference>
<dbReference type="Pfam" id="PF02518">
    <property type="entry name" value="HATPase_c"/>
    <property type="match status" value="1"/>
</dbReference>
<keyword evidence="14" id="KW-1185">Reference proteome</keyword>
<gene>
    <name evidence="13" type="ORF">J2S43_000146</name>
</gene>
<keyword evidence="9" id="KW-0175">Coiled coil</keyword>
<dbReference type="InterPro" id="IPR003594">
    <property type="entry name" value="HATPase_dom"/>
</dbReference>
<keyword evidence="8" id="KW-0902">Two-component regulatory system</keyword>
<organism evidence="13 14">
    <name type="scientific">Catenuloplanes nepalensis</name>
    <dbReference type="NCBI Taxonomy" id="587533"/>
    <lineage>
        <taxon>Bacteria</taxon>
        <taxon>Bacillati</taxon>
        <taxon>Actinomycetota</taxon>
        <taxon>Actinomycetes</taxon>
        <taxon>Micromonosporales</taxon>
        <taxon>Micromonosporaceae</taxon>
        <taxon>Catenuloplanes</taxon>
    </lineage>
</organism>
<protein>
    <recommendedName>
        <fullName evidence="2">histidine kinase</fullName>
        <ecNumber evidence="2">2.7.13.3</ecNumber>
    </recommendedName>
</protein>
<evidence type="ECO:0000256" key="2">
    <source>
        <dbReference type="ARBA" id="ARBA00012438"/>
    </source>
</evidence>
<evidence type="ECO:0000259" key="12">
    <source>
        <dbReference type="Pfam" id="PF07730"/>
    </source>
</evidence>
<feature type="coiled-coil region" evidence="9">
    <location>
        <begin position="163"/>
        <end position="197"/>
    </location>
</feature>
<evidence type="ECO:0000256" key="1">
    <source>
        <dbReference type="ARBA" id="ARBA00000085"/>
    </source>
</evidence>
<dbReference type="GO" id="GO:0016301">
    <property type="term" value="F:kinase activity"/>
    <property type="evidence" value="ECO:0007669"/>
    <property type="project" value="UniProtKB-KW"/>
</dbReference>
<sequence>MRKKLIQDGALGVAAVAFGLLIWLSDRGSPPGTAVLTLMIAQTLLLCLRRVSPVTCVALMLVLQTAISAAAPHGTGLRGAGLAIAVFTCGTLLTARAAITIAVITAVVEIGGYAVLTLPPVEDPAWELSRLVVNLALALLLYVAAALLGAHLTMRRRYAEAVAARADAETARANAVAARAEAETARANAVAARAEADAEAHRARTEAVLTAERARTARDLHDVAAHHLTSLIVQATLVERLLDRDPEAARGHAAAVREEGRNTLHNLRRIVGALRADDGAGPHLPDGSGLAMIDRLVSGGEATLTVDGTPGVQDPAVEVALHRVAQEALSNARDHAPGAPVSITLAYGETETTMEIHNGRATGSVPVRDDRRHRGFGLIGMRERASLIGGALDAGPADDGGWLVRLTVPRTGAGSGSGS</sequence>
<evidence type="ECO:0000259" key="11">
    <source>
        <dbReference type="Pfam" id="PF02518"/>
    </source>
</evidence>
<keyword evidence="6 13" id="KW-0418">Kinase</keyword>
<dbReference type="EC" id="2.7.13.3" evidence="2"/>
<dbReference type="Pfam" id="PF07730">
    <property type="entry name" value="HisKA_3"/>
    <property type="match status" value="1"/>
</dbReference>
<dbReference type="PANTHER" id="PTHR24421:SF10">
    <property type="entry name" value="NITRATE_NITRITE SENSOR PROTEIN NARQ"/>
    <property type="match status" value="1"/>
</dbReference>
<dbReference type="CDD" id="cd16917">
    <property type="entry name" value="HATPase_UhpB-NarQ-NarX-like"/>
    <property type="match status" value="1"/>
</dbReference>
<dbReference type="InterPro" id="IPR036890">
    <property type="entry name" value="HATPase_C_sf"/>
</dbReference>
<feature type="domain" description="Signal transduction histidine kinase subgroup 3 dimerisation and phosphoacceptor" evidence="12">
    <location>
        <begin position="212"/>
        <end position="277"/>
    </location>
</feature>
<evidence type="ECO:0000313" key="13">
    <source>
        <dbReference type="EMBL" id="MDP9791634.1"/>
    </source>
</evidence>
<keyword evidence="7" id="KW-0067">ATP-binding</keyword>
<feature type="domain" description="Histidine kinase/HSP90-like ATPase" evidence="11">
    <location>
        <begin position="317"/>
        <end position="410"/>
    </location>
</feature>
<dbReference type="RefSeq" id="WP_306826507.1">
    <property type="nucleotide sequence ID" value="NZ_JAUSRA010000001.1"/>
</dbReference>
<reference evidence="13 14" key="1">
    <citation type="submission" date="2023-07" db="EMBL/GenBank/DDBJ databases">
        <title>Sequencing the genomes of 1000 actinobacteria strains.</title>
        <authorList>
            <person name="Klenk H.-P."/>
        </authorList>
    </citation>
    <scope>NUCLEOTIDE SEQUENCE [LARGE SCALE GENOMIC DNA]</scope>
    <source>
        <strain evidence="13 14">DSM 44710</strain>
    </source>
</reference>
<evidence type="ECO:0000256" key="7">
    <source>
        <dbReference type="ARBA" id="ARBA00022840"/>
    </source>
</evidence>
<keyword evidence="10" id="KW-0812">Transmembrane</keyword>